<dbReference type="CTD" id="4536"/>
<comment type="catalytic activity">
    <reaction evidence="17 18">
        <text>a ubiquinone + NADH + 5 H(+)(in) = a ubiquinol + NAD(+) + 4 H(+)(out)</text>
        <dbReference type="Rhea" id="RHEA:29091"/>
        <dbReference type="Rhea" id="RHEA-COMP:9565"/>
        <dbReference type="Rhea" id="RHEA-COMP:9566"/>
        <dbReference type="ChEBI" id="CHEBI:15378"/>
        <dbReference type="ChEBI" id="CHEBI:16389"/>
        <dbReference type="ChEBI" id="CHEBI:17976"/>
        <dbReference type="ChEBI" id="CHEBI:57540"/>
        <dbReference type="ChEBI" id="CHEBI:57945"/>
        <dbReference type="EC" id="7.1.1.2"/>
    </reaction>
</comment>
<dbReference type="PRINTS" id="PR01436">
    <property type="entry name" value="NADHDHGNASE2"/>
</dbReference>
<evidence type="ECO:0000256" key="18">
    <source>
        <dbReference type="RuleBase" id="RU003403"/>
    </source>
</evidence>
<accession>A0A5Q2MVG3</accession>
<evidence type="ECO:0000313" key="20">
    <source>
        <dbReference type="EMBL" id="QGG46167.1"/>
    </source>
</evidence>
<evidence type="ECO:0000256" key="8">
    <source>
        <dbReference type="ARBA" id="ARBA00022692"/>
    </source>
</evidence>
<evidence type="ECO:0000256" key="2">
    <source>
        <dbReference type="ARBA" id="ARBA00004448"/>
    </source>
</evidence>
<feature type="transmembrane region" description="Helical" evidence="18">
    <location>
        <begin position="311"/>
        <end position="333"/>
    </location>
</feature>
<dbReference type="RefSeq" id="YP_009713608.1">
    <property type="nucleotide sequence ID" value="NC_045269.1"/>
</dbReference>
<dbReference type="PANTHER" id="PTHR46552">
    <property type="entry name" value="NADH-UBIQUINONE OXIDOREDUCTASE CHAIN 2"/>
    <property type="match status" value="1"/>
</dbReference>
<evidence type="ECO:0000256" key="17">
    <source>
        <dbReference type="ARBA" id="ARBA00049551"/>
    </source>
</evidence>
<protein>
    <recommendedName>
        <fullName evidence="5 18">NADH-ubiquinone oxidoreductase chain 2</fullName>
        <ecNumber evidence="4 18">7.1.1.2</ecNumber>
    </recommendedName>
</protein>
<evidence type="ECO:0000256" key="14">
    <source>
        <dbReference type="ARBA" id="ARBA00023075"/>
    </source>
</evidence>
<evidence type="ECO:0000256" key="13">
    <source>
        <dbReference type="ARBA" id="ARBA00023027"/>
    </source>
</evidence>
<comment type="function">
    <text evidence="18">Core subunit of the mitochondrial membrane respiratory chain NADH dehydrogenase (Complex I) which catalyzes electron transfer from NADH through the respiratory chain, using ubiquinone as an electron acceptor. Essential for the catalytic activity and assembly of complex I.</text>
</comment>
<comment type="similarity">
    <text evidence="3 18">Belongs to the complex I subunit 2 family.</text>
</comment>
<evidence type="ECO:0000256" key="7">
    <source>
        <dbReference type="ARBA" id="ARBA00022660"/>
    </source>
</evidence>
<keyword evidence="10 18" id="KW-1278">Translocase</keyword>
<evidence type="ECO:0000256" key="4">
    <source>
        <dbReference type="ARBA" id="ARBA00012944"/>
    </source>
</evidence>
<feature type="transmembrane region" description="Helical" evidence="18">
    <location>
        <begin position="86"/>
        <end position="106"/>
    </location>
</feature>
<keyword evidence="6" id="KW-0813">Transport</keyword>
<comment type="subcellular location">
    <subcellularLocation>
        <location evidence="2 18">Mitochondrion inner membrane</location>
        <topology evidence="2 18">Multi-pass membrane protein</topology>
    </subcellularLocation>
</comment>
<keyword evidence="14 18" id="KW-0830">Ubiquinone</keyword>
<gene>
    <name evidence="20" type="primary">ND2</name>
</gene>
<keyword evidence="13 18" id="KW-0520">NAD</keyword>
<dbReference type="InterPro" id="IPR001750">
    <property type="entry name" value="ND/Mrp_TM"/>
</dbReference>
<keyword evidence="9 18" id="KW-0999">Mitochondrion inner membrane</keyword>
<keyword evidence="15 18" id="KW-0496">Mitochondrion</keyword>
<dbReference type="GO" id="GO:0008137">
    <property type="term" value="F:NADH dehydrogenase (ubiquinone) activity"/>
    <property type="evidence" value="ECO:0007669"/>
    <property type="project" value="UniProtKB-EC"/>
</dbReference>
<evidence type="ECO:0000256" key="6">
    <source>
        <dbReference type="ARBA" id="ARBA00022448"/>
    </source>
</evidence>
<evidence type="ECO:0000256" key="5">
    <source>
        <dbReference type="ARBA" id="ARBA00021008"/>
    </source>
</evidence>
<evidence type="ECO:0000256" key="16">
    <source>
        <dbReference type="ARBA" id="ARBA00023136"/>
    </source>
</evidence>
<feature type="transmembrane region" description="Helical" evidence="18">
    <location>
        <begin position="263"/>
        <end position="284"/>
    </location>
</feature>
<reference evidence="20" key="2">
    <citation type="submission" date="2019-02" db="EMBL/GenBank/DDBJ databases">
        <authorList>
            <person name="Wang X.X."/>
            <person name="Wang Z.Z."/>
            <person name="Zhang X.X."/>
            <person name="Xu Q.Q."/>
            <person name="Xiao J.J."/>
            <person name="Wang Z.Z."/>
        </authorList>
    </citation>
    <scope>NUCLEOTIDE SEQUENCE</scope>
</reference>
<dbReference type="GO" id="GO:0005743">
    <property type="term" value="C:mitochondrial inner membrane"/>
    <property type="evidence" value="ECO:0007669"/>
    <property type="project" value="UniProtKB-SubCell"/>
</dbReference>
<feature type="transmembrane region" description="Helical" evidence="18">
    <location>
        <begin position="60"/>
        <end position="80"/>
    </location>
</feature>
<reference evidence="20" key="1">
    <citation type="journal article" date="2019" name="Mitochondrial DNA Part B Resour">
        <title>The complete mitochondrial genome of a euphausiid species: Pseudeuphausia sinica (Euphausiacea: Euphausiidae).</title>
        <authorList>
            <person name="Wang X."/>
            <person name="Zhang X."/>
            <person name="Zheng F."/>
            <person name="Jiang M."/>
        </authorList>
    </citation>
    <scope>NUCLEOTIDE SEQUENCE</scope>
</reference>
<keyword evidence="11 18" id="KW-0249">Electron transport</keyword>
<evidence type="ECO:0000256" key="3">
    <source>
        <dbReference type="ARBA" id="ARBA00007012"/>
    </source>
</evidence>
<dbReference type="Pfam" id="PF00361">
    <property type="entry name" value="Proton_antipo_M"/>
    <property type="match status" value="1"/>
</dbReference>
<geneLocation type="mitochondrion" evidence="20"/>
<evidence type="ECO:0000256" key="15">
    <source>
        <dbReference type="ARBA" id="ARBA00023128"/>
    </source>
</evidence>
<organism evidence="20">
    <name type="scientific">Pseudeuphausia sinica</name>
    <dbReference type="NCBI Taxonomy" id="296748"/>
    <lineage>
        <taxon>Eukaryota</taxon>
        <taxon>Metazoa</taxon>
        <taxon>Ecdysozoa</taxon>
        <taxon>Arthropoda</taxon>
        <taxon>Crustacea</taxon>
        <taxon>Multicrustacea</taxon>
        <taxon>Malacostraca</taxon>
        <taxon>Eumalacostraca</taxon>
        <taxon>Eucarida</taxon>
        <taxon>Euphausiacea</taxon>
        <taxon>Euphausiidae</taxon>
        <taxon>Pseudeuphausia</taxon>
    </lineage>
</organism>
<feature type="transmembrane region" description="Helical" evidence="18">
    <location>
        <begin position="232"/>
        <end position="251"/>
    </location>
</feature>
<dbReference type="InterPro" id="IPR003917">
    <property type="entry name" value="NADH_UbQ_OxRdtase_chain2"/>
</dbReference>
<keyword evidence="8 18" id="KW-0812">Transmembrane</keyword>
<keyword evidence="12 18" id="KW-1133">Transmembrane helix</keyword>
<evidence type="ECO:0000259" key="19">
    <source>
        <dbReference type="Pfam" id="PF00361"/>
    </source>
</evidence>
<evidence type="ECO:0000256" key="11">
    <source>
        <dbReference type="ARBA" id="ARBA00022982"/>
    </source>
</evidence>
<dbReference type="EC" id="7.1.1.2" evidence="4 18"/>
<feature type="domain" description="NADH:quinone oxidoreductase/Mrp antiporter transmembrane" evidence="19">
    <location>
        <begin position="24"/>
        <end position="279"/>
    </location>
</feature>
<keyword evidence="16 18" id="KW-0472">Membrane</keyword>
<feature type="transmembrane region" description="Helical" evidence="18">
    <location>
        <begin position="143"/>
        <end position="161"/>
    </location>
</feature>
<sequence length="334" mass="37450">MVFSPSRCLFTSTLILGITIAVSSSSWLGAWMGLELNLLSFIPLILMKDNQYSSEAALKYFLIQALGSTVLLISAVMILIKIDMFTASLTSALLLKAGAAPFHSWFPPTLEGMMWSQALMLMTIQKIAPMSLLSFYIKEQEILVSMSVILSAIVGALGGLNQTFLRKLLAYSSINHMAWMMSALMMSESAWVLYFVVYSLVNMSVVMLMMVSQSYHFNHLVKFTSHKPATKMIMSMSLLSLGGLPPFTGFIPKWMIIQQLCSMKMFLILGFLLTSSLFTLFYYLRMTMSSLVLSSFKTKWNLNFKHFNNKIIFMSLSVNLMGLILISLASMVMT</sequence>
<dbReference type="GeneID" id="42892130"/>
<evidence type="ECO:0000256" key="12">
    <source>
        <dbReference type="ARBA" id="ARBA00022989"/>
    </source>
</evidence>
<dbReference type="PANTHER" id="PTHR46552:SF1">
    <property type="entry name" value="NADH-UBIQUINONE OXIDOREDUCTASE CHAIN 2"/>
    <property type="match status" value="1"/>
</dbReference>
<dbReference type="GO" id="GO:0006120">
    <property type="term" value="P:mitochondrial electron transport, NADH to ubiquinone"/>
    <property type="evidence" value="ECO:0007669"/>
    <property type="project" value="InterPro"/>
</dbReference>
<feature type="transmembrane region" description="Helical" evidence="18">
    <location>
        <begin position="191"/>
        <end position="211"/>
    </location>
</feature>
<dbReference type="EMBL" id="MK579299">
    <property type="protein sequence ID" value="QGG46167.1"/>
    <property type="molecule type" value="Genomic_DNA"/>
</dbReference>
<evidence type="ECO:0000256" key="10">
    <source>
        <dbReference type="ARBA" id="ARBA00022967"/>
    </source>
</evidence>
<dbReference type="AlphaFoldDB" id="A0A5Q2MVG3"/>
<dbReference type="InterPro" id="IPR050175">
    <property type="entry name" value="Complex_I_Subunit_2"/>
</dbReference>
<evidence type="ECO:0000256" key="1">
    <source>
        <dbReference type="ARBA" id="ARBA00003257"/>
    </source>
</evidence>
<comment type="function">
    <text evidence="1">Core subunit of the mitochondrial membrane respiratory chain NADH dehydrogenase (Complex I) that is believed to belong to the minimal assembly required for catalysis. Complex I functions in the transfer of electrons from NADH to the respiratory chain. The immediate electron acceptor for the enzyme is believed to be ubiquinone.</text>
</comment>
<keyword evidence="7 18" id="KW-0679">Respiratory chain</keyword>
<name>A0A5Q2MVG3_9EUCA</name>
<proteinExistence type="inferred from homology"/>
<evidence type="ECO:0000256" key="9">
    <source>
        <dbReference type="ARBA" id="ARBA00022792"/>
    </source>
</evidence>